<dbReference type="Gene3D" id="1.10.287.950">
    <property type="entry name" value="Methyl-accepting chemotaxis protein"/>
    <property type="match status" value="1"/>
</dbReference>
<comment type="similarity">
    <text evidence="2">Belongs to the methyl-accepting chemotaxis (MCP) protein family.</text>
</comment>
<feature type="domain" description="NIT" evidence="7">
    <location>
        <begin position="56"/>
        <end position="306"/>
    </location>
</feature>
<dbReference type="InterPro" id="IPR051310">
    <property type="entry name" value="MCP_chemotaxis"/>
</dbReference>
<keyword evidence="9" id="KW-1185">Reference proteome</keyword>
<evidence type="ECO:0000256" key="2">
    <source>
        <dbReference type="ARBA" id="ARBA00029447"/>
    </source>
</evidence>
<dbReference type="PANTHER" id="PTHR43531">
    <property type="entry name" value="PROTEIN ICFG"/>
    <property type="match status" value="1"/>
</dbReference>
<accession>A7MNP1</accession>
<dbReference type="HOGENOM" id="CLU_000445_107_22_6"/>
<dbReference type="Pfam" id="PF00672">
    <property type="entry name" value="HAMP"/>
    <property type="match status" value="1"/>
</dbReference>
<evidence type="ECO:0000259" key="5">
    <source>
        <dbReference type="PROSITE" id="PS50111"/>
    </source>
</evidence>
<evidence type="ECO:0000256" key="1">
    <source>
        <dbReference type="ARBA" id="ARBA00022500"/>
    </source>
</evidence>
<keyword evidence="4" id="KW-0472">Membrane</keyword>
<dbReference type="PROSITE" id="PS50885">
    <property type="entry name" value="HAMP"/>
    <property type="match status" value="1"/>
</dbReference>
<feature type="domain" description="HAMP" evidence="6">
    <location>
        <begin position="341"/>
        <end position="388"/>
    </location>
</feature>
<protein>
    <recommendedName>
        <fullName evidence="10">HAMP domain-containing protein</fullName>
    </recommendedName>
</protein>
<dbReference type="GO" id="GO:0007165">
    <property type="term" value="P:signal transduction"/>
    <property type="evidence" value="ECO:0007669"/>
    <property type="project" value="UniProtKB-KW"/>
</dbReference>
<dbReference type="InterPro" id="IPR010910">
    <property type="entry name" value="Nitrate/nitrite_sensing_bac"/>
</dbReference>
<keyword evidence="1" id="KW-0145">Chemotaxis</keyword>
<evidence type="ECO:0000256" key="3">
    <source>
        <dbReference type="PROSITE-ProRule" id="PRU00284"/>
    </source>
</evidence>
<dbReference type="SMART" id="SM00283">
    <property type="entry name" value="MA"/>
    <property type="match status" value="1"/>
</dbReference>
<dbReference type="SUPFAM" id="SSF58104">
    <property type="entry name" value="Methyl-accepting chemotaxis protein (MCP) signaling domain"/>
    <property type="match status" value="1"/>
</dbReference>
<feature type="transmembrane region" description="Helical" evidence="4">
    <location>
        <begin position="317"/>
        <end position="336"/>
    </location>
</feature>
<dbReference type="KEGG" id="esa:ESA_02734"/>
<dbReference type="PANTHER" id="PTHR43531:SF11">
    <property type="entry name" value="METHYL-ACCEPTING CHEMOTAXIS PROTEIN 3"/>
    <property type="match status" value="1"/>
</dbReference>
<reference evidence="8 9" key="1">
    <citation type="journal article" date="2010" name="PLoS ONE">
        <title>Genome sequence of Cronobacter sakazakii BAA-894 and comparative genomic hybridization analysis with other Cronobacter species.</title>
        <authorList>
            <person name="Kucerova E."/>
            <person name="Clifton S.W."/>
            <person name="Xia X.Q."/>
            <person name="Long F."/>
            <person name="Porwollik S."/>
            <person name="Fulton L."/>
            <person name="Fronick C."/>
            <person name="Minx P."/>
            <person name="Kyung K."/>
            <person name="Warren W."/>
            <person name="Fulton R."/>
            <person name="Feng D."/>
            <person name="Wollam A."/>
            <person name="Shah N."/>
            <person name="Bhonagiri V."/>
            <person name="Nash W.E."/>
            <person name="Hallsworth-Pepin K."/>
            <person name="Wilson R.K."/>
            <person name="McClelland M."/>
            <person name="Forsythe S.J."/>
        </authorList>
    </citation>
    <scope>NUCLEOTIDE SEQUENCE [LARGE SCALE GENOMIC DNA]</scope>
    <source>
        <strain evidence="8 9">ATCC BAA-894</strain>
    </source>
</reference>
<dbReference type="GO" id="GO:0006935">
    <property type="term" value="P:chemotaxis"/>
    <property type="evidence" value="ECO:0007669"/>
    <property type="project" value="UniProtKB-KW"/>
</dbReference>
<dbReference type="SMART" id="SM00304">
    <property type="entry name" value="HAMP"/>
    <property type="match status" value="1"/>
</dbReference>
<evidence type="ECO:0000313" key="9">
    <source>
        <dbReference type="Proteomes" id="UP000000260"/>
    </source>
</evidence>
<evidence type="ECO:0000313" key="8">
    <source>
        <dbReference type="EMBL" id="ABU77966.1"/>
    </source>
</evidence>
<keyword evidence="3" id="KW-0807">Transducer</keyword>
<name>A7MNP1_CROS8</name>
<sequence length="638" mass="68352">MTLMSWIYRLSMKTKLAIALLPLLIALLWLAGAGMLSRIDTERQMRNVEEVTRLAKSAGDVVHELQKERGLSAGYLGSRGAQFSRELTAQRARTDSALAAFNAAMKNTDEESLKGSVGEAIRAFRQRVSMLDDTRQQITALSVPAPQGVAFYTDTISTVLELVGRSTRLSHAGVIVNQMVVYYSLLSMKEQAGVERALLSGIFFADRFADDQLARLSEVVGKQQAWLAASRQLSDAEGVKRIDAALALPSTTRALALRQIAFGKAASGGFGVSPASWFTAQTQRIDTLRTLENAASAQLLATAGQLASDARAGWQRFLAITLLALIVAVSFAVVVARSIHRQLHATLTAIDGMEGDLTRRLDVPGSDELSALNRAYNRAIEDIQRIVAEIKTGAVVLRHASAGIAAGNQDLAQRTDEQAASLVETAASMEQITTVITQTADNAHEAERLTRLMEEEMQSASAVAHAARQSMADIQASSEQISRIVGSIDDISFQTNLLALNAAVEAARAGELGRGFAVVASEVRTLSQRCAREAGLIRELVANNMAKIGEGVEHVDASGKALDGAVANTARMRTFISDIARAAAEQSLGVSQVHEALNQLEQVTQQNAALVSEAATASQTLDNQSETMSQLVNRFVVA</sequence>
<dbReference type="Proteomes" id="UP000000260">
    <property type="component" value="Chromosome"/>
</dbReference>
<evidence type="ECO:0000259" key="7">
    <source>
        <dbReference type="PROSITE" id="PS50906"/>
    </source>
</evidence>
<proteinExistence type="inferred from homology"/>
<dbReference type="PROSITE" id="PS50906">
    <property type="entry name" value="NIT"/>
    <property type="match status" value="1"/>
</dbReference>
<dbReference type="Pfam" id="PF08376">
    <property type="entry name" value="NIT"/>
    <property type="match status" value="1"/>
</dbReference>
<dbReference type="InterPro" id="IPR003660">
    <property type="entry name" value="HAMP_dom"/>
</dbReference>
<dbReference type="PROSITE" id="PS50111">
    <property type="entry name" value="CHEMOTAXIS_TRANSDUC_2"/>
    <property type="match status" value="1"/>
</dbReference>
<gene>
    <name evidence="8" type="ordered locus">ESA_02734</name>
</gene>
<dbReference type="InterPro" id="IPR013587">
    <property type="entry name" value="Nitrate/nitrite_sensing"/>
</dbReference>
<dbReference type="Pfam" id="PF00015">
    <property type="entry name" value="MCPsignal"/>
    <property type="match status" value="1"/>
</dbReference>
<dbReference type="InterPro" id="IPR004089">
    <property type="entry name" value="MCPsignal_dom"/>
</dbReference>
<keyword evidence="4" id="KW-1133">Transmembrane helix</keyword>
<evidence type="ECO:0000256" key="4">
    <source>
        <dbReference type="SAM" id="Phobius"/>
    </source>
</evidence>
<organism evidence="8 9">
    <name type="scientific">Cronobacter sakazakii (strain ATCC BAA-894)</name>
    <name type="common">Enterobacter sakazakii</name>
    <dbReference type="NCBI Taxonomy" id="290339"/>
    <lineage>
        <taxon>Bacteria</taxon>
        <taxon>Pseudomonadati</taxon>
        <taxon>Pseudomonadota</taxon>
        <taxon>Gammaproteobacteria</taxon>
        <taxon>Enterobacterales</taxon>
        <taxon>Enterobacteriaceae</taxon>
        <taxon>Cronobacter</taxon>
    </lineage>
</organism>
<feature type="domain" description="Methyl-accepting transducer" evidence="5">
    <location>
        <begin position="393"/>
        <end position="622"/>
    </location>
</feature>
<evidence type="ECO:0000259" key="6">
    <source>
        <dbReference type="PROSITE" id="PS50885"/>
    </source>
</evidence>
<dbReference type="GO" id="GO:0016020">
    <property type="term" value="C:membrane"/>
    <property type="evidence" value="ECO:0007669"/>
    <property type="project" value="InterPro"/>
</dbReference>
<dbReference type="EMBL" id="CP000783">
    <property type="protein sequence ID" value="ABU77966.1"/>
    <property type="molecule type" value="Genomic_DNA"/>
</dbReference>
<dbReference type="CDD" id="cd11386">
    <property type="entry name" value="MCP_signal"/>
    <property type="match status" value="1"/>
</dbReference>
<evidence type="ECO:0008006" key="10">
    <source>
        <dbReference type="Google" id="ProtNLM"/>
    </source>
</evidence>
<dbReference type="AlphaFoldDB" id="A7MNP1"/>
<keyword evidence="4" id="KW-0812">Transmembrane</keyword>